<dbReference type="InterPro" id="IPR050697">
    <property type="entry name" value="Adenylyl/Guanylyl_Cyclase_3/4"/>
</dbReference>
<feature type="region of interest" description="Disordered" evidence="1">
    <location>
        <begin position="1006"/>
        <end position="1059"/>
    </location>
</feature>
<dbReference type="CDD" id="cd07302">
    <property type="entry name" value="CHD"/>
    <property type="match status" value="1"/>
</dbReference>
<keyword evidence="3" id="KW-0732">Signal</keyword>
<evidence type="ECO:0000259" key="4">
    <source>
        <dbReference type="PROSITE" id="PS50125"/>
    </source>
</evidence>
<reference evidence="5 6" key="1">
    <citation type="journal article" date="2021" name="Sci. Rep.">
        <title>Genome sequencing of the multicellular alga Astrephomene provides insights into convergent evolution of germ-soma differentiation.</title>
        <authorList>
            <person name="Yamashita S."/>
            <person name="Yamamoto K."/>
            <person name="Matsuzaki R."/>
            <person name="Suzuki S."/>
            <person name="Yamaguchi H."/>
            <person name="Hirooka S."/>
            <person name="Minakuchi Y."/>
            <person name="Miyagishima S."/>
            <person name="Kawachi M."/>
            <person name="Toyoda A."/>
            <person name="Nozaki H."/>
        </authorList>
    </citation>
    <scope>NUCLEOTIDE SEQUENCE [LARGE SCALE GENOMIC DNA]</scope>
    <source>
        <strain evidence="5 6">NIES-4017</strain>
    </source>
</reference>
<dbReference type="PROSITE" id="PS50125">
    <property type="entry name" value="GUANYLATE_CYCLASE_2"/>
    <property type="match status" value="1"/>
</dbReference>
<feature type="region of interest" description="Disordered" evidence="1">
    <location>
        <begin position="590"/>
        <end position="610"/>
    </location>
</feature>
<feature type="transmembrane region" description="Helical" evidence="2">
    <location>
        <begin position="620"/>
        <end position="642"/>
    </location>
</feature>
<feature type="region of interest" description="Disordered" evidence="1">
    <location>
        <begin position="648"/>
        <end position="668"/>
    </location>
</feature>
<feature type="region of interest" description="Disordered" evidence="1">
    <location>
        <begin position="775"/>
        <end position="805"/>
    </location>
</feature>
<accession>A0AAD3DNQ2</accession>
<dbReference type="Gene3D" id="3.30.70.1230">
    <property type="entry name" value="Nucleotide cyclase"/>
    <property type="match status" value="1"/>
</dbReference>
<protein>
    <recommendedName>
        <fullName evidence="4">Guanylate cyclase domain-containing protein</fullName>
    </recommendedName>
</protein>
<dbReference type="InterPro" id="IPR001054">
    <property type="entry name" value="A/G_cyclase"/>
</dbReference>
<keyword evidence="6" id="KW-1185">Reference proteome</keyword>
<comment type="caution">
    <text evidence="5">The sequence shown here is derived from an EMBL/GenBank/DDBJ whole genome shotgun (WGS) entry which is preliminary data.</text>
</comment>
<dbReference type="AlphaFoldDB" id="A0AAD3DNQ2"/>
<dbReference type="InterPro" id="IPR029787">
    <property type="entry name" value="Nucleotide_cyclase"/>
</dbReference>
<dbReference type="SUPFAM" id="SSF53850">
    <property type="entry name" value="Periplasmic binding protein-like II"/>
    <property type="match status" value="1"/>
</dbReference>
<keyword evidence="2" id="KW-0472">Membrane</keyword>
<dbReference type="PANTHER" id="PTHR43081">
    <property type="entry name" value="ADENYLATE CYCLASE, TERMINAL-DIFFERENTIATION SPECIFIC-RELATED"/>
    <property type="match status" value="1"/>
</dbReference>
<dbReference type="EMBL" id="BMAR01000006">
    <property type="protein sequence ID" value="GFR43827.1"/>
    <property type="molecule type" value="Genomic_DNA"/>
</dbReference>
<keyword evidence="2" id="KW-1133">Transmembrane helix</keyword>
<evidence type="ECO:0000256" key="1">
    <source>
        <dbReference type="SAM" id="MobiDB-lite"/>
    </source>
</evidence>
<dbReference type="Pfam" id="PF13416">
    <property type="entry name" value="SBP_bac_8"/>
    <property type="match status" value="1"/>
</dbReference>
<feature type="chain" id="PRO_5042202770" description="Guanylate cyclase domain-containing protein" evidence="3">
    <location>
        <begin position="24"/>
        <end position="1176"/>
    </location>
</feature>
<organism evidence="5 6">
    <name type="scientific">Astrephomene gubernaculifera</name>
    <dbReference type="NCBI Taxonomy" id="47775"/>
    <lineage>
        <taxon>Eukaryota</taxon>
        <taxon>Viridiplantae</taxon>
        <taxon>Chlorophyta</taxon>
        <taxon>core chlorophytes</taxon>
        <taxon>Chlorophyceae</taxon>
        <taxon>CS clade</taxon>
        <taxon>Chlamydomonadales</taxon>
        <taxon>Astrephomenaceae</taxon>
        <taxon>Astrephomene</taxon>
    </lineage>
</organism>
<feature type="compositionally biased region" description="Polar residues" evidence="1">
    <location>
        <begin position="789"/>
        <end position="805"/>
    </location>
</feature>
<dbReference type="SUPFAM" id="SSF55073">
    <property type="entry name" value="Nucleotide cyclase"/>
    <property type="match status" value="1"/>
</dbReference>
<dbReference type="GO" id="GO:0009190">
    <property type="term" value="P:cyclic nucleotide biosynthetic process"/>
    <property type="evidence" value="ECO:0007669"/>
    <property type="project" value="InterPro"/>
</dbReference>
<dbReference type="InterPro" id="IPR006059">
    <property type="entry name" value="SBP"/>
</dbReference>
<feature type="signal peptide" evidence="3">
    <location>
        <begin position="1"/>
        <end position="23"/>
    </location>
</feature>
<dbReference type="Pfam" id="PF00211">
    <property type="entry name" value="Guanylate_cyc"/>
    <property type="match status" value="1"/>
</dbReference>
<proteinExistence type="predicted"/>
<evidence type="ECO:0000313" key="5">
    <source>
        <dbReference type="EMBL" id="GFR43827.1"/>
    </source>
</evidence>
<feature type="compositionally biased region" description="Low complexity" evidence="1">
    <location>
        <begin position="775"/>
        <end position="785"/>
    </location>
</feature>
<feature type="domain" description="Guanylate cyclase" evidence="4">
    <location>
        <begin position="667"/>
        <end position="727"/>
    </location>
</feature>
<evidence type="ECO:0000313" key="6">
    <source>
        <dbReference type="Proteomes" id="UP001054857"/>
    </source>
</evidence>
<dbReference type="SMART" id="SM00044">
    <property type="entry name" value="CYCc"/>
    <property type="match status" value="1"/>
</dbReference>
<feature type="region of interest" description="Disordered" evidence="1">
    <location>
        <begin position="931"/>
        <end position="979"/>
    </location>
</feature>
<feature type="non-terminal residue" evidence="5">
    <location>
        <position position="1176"/>
    </location>
</feature>
<keyword evidence="2" id="KW-0812">Transmembrane</keyword>
<evidence type="ECO:0000256" key="2">
    <source>
        <dbReference type="SAM" id="Phobius"/>
    </source>
</evidence>
<feature type="compositionally biased region" description="Polar residues" evidence="1">
    <location>
        <begin position="966"/>
        <end position="975"/>
    </location>
</feature>
<dbReference type="GO" id="GO:0035556">
    <property type="term" value="P:intracellular signal transduction"/>
    <property type="evidence" value="ECO:0007669"/>
    <property type="project" value="InterPro"/>
</dbReference>
<dbReference type="PANTHER" id="PTHR43081:SF1">
    <property type="entry name" value="ADENYLATE CYCLASE, TERMINAL-DIFFERENTIATION SPECIFIC"/>
    <property type="match status" value="1"/>
</dbReference>
<dbReference type="Proteomes" id="UP001054857">
    <property type="component" value="Unassembled WGS sequence"/>
</dbReference>
<sequence>MLLLILQLLYILGSLKSFGHAQAAPLLQLRRGLVEVSSTAFENDVFVNRTCIAGSLYPLFSGCSNVDSSGNSVDYSQLRVTTSAMLQACVQFGGDPSIRRLRVLAGTARLYPELQRLGSAFTSASGIPLYFNFSARVGANGAVMRAAIARPAPVVDTADASGGMDAIITSPSFMHYMDKAGKLLDLSPLVTDDLQLQWFLINKGLREQMVVYGNKVVGIPVTTAPGFLFYHAPTFARDGLEVPVTWDQVLALAEAYNGKDINGDGVPDYGICLTPPNCFVDGTILLWVFASYVQTHGSSQGSLLDPLTGAQLANSSAMAAALEVMRRMRKAGPLTGDCSVFEDPLFLEGRCLLSLTSPITFKTAYAPDAPAVYASMRGAMGIAAFPGSTKVLNRTDGKLVNCSQDTCPMATAWTRDETGVLRPVNQPAPSTNVIVMINAQSPVQYQYYAYSLFSYLTSAKVLGTDGAALLLNPKLETAPLRSSDLTAESASRWVSAGYHPRDVTAFFTAYRAAMSNPNQVVEPKFPGNINISTACTLALLLYTNATTGYRTPPVSIPMSMISNTLAAVIAEEGGPVAFLEEYRKDLSWVPPPPPLAPSPPPLPPYRIDDGSDKLRRRRTLAAGVTCSVAVLVAAAAAAAVAVRRQRRRRRREREEAPSAPQAGPETTLLVTDIQSSTSLWEQLDPEVMNRALSIHHTIMRKCIAEWRGYESATEGDSFIVAFHNPTDALMCALEAQQALLSAPWPPELLQPPSLVLAEGEENPLGVVTVVPTAPAAAPQTRPTPRILQRSCTSQGGTLGSGTKQASRISLTPPYRMLASPAAGASGAAAPASGSASGTSATLAIAGDVCGVVQEAAASNAAVMAPAVSLTSPAERGFASGPLWRIPDTLATAKKDAESPALVTEEVGTALGEGEDDCGQDTLVDEVPAASPPPTLISPSPSCQTPATLTAPKLNLMQRKRKEPGSRTHSFTQGPRSSSSFSSAVSAVLGLVGTAIAGRAAAAATAEGLSGGGDSMSYSNAEGENEAREPLPGTVASDGNNKSRDGHLYTGWDQTSGESWRSRMSTKTLAASILATIRIIRGGSGANNASGAEEEQSPNDTFQFGNVTRANSNVTSLDGHFATLQSNQSGFPSSPRTKPPSLASTPIFQGLRVRMGMWTGVPSAADVTTNAASGRTQ</sequence>
<name>A0AAD3DNQ2_9CHLO</name>
<evidence type="ECO:0000256" key="3">
    <source>
        <dbReference type="SAM" id="SignalP"/>
    </source>
</evidence>
<feature type="compositionally biased region" description="Pro residues" evidence="1">
    <location>
        <begin position="590"/>
        <end position="604"/>
    </location>
</feature>
<gene>
    <name evidence="5" type="ORF">Agub_g4947</name>
</gene>
<dbReference type="Gene3D" id="3.40.190.10">
    <property type="entry name" value="Periplasmic binding protein-like II"/>
    <property type="match status" value="1"/>
</dbReference>